<sequence>MSHKDPELDRQIAELREEVRVLRAQDALASGRVAGHKPTTPPVDG</sequence>
<accession>A0ABW5WEU4</accession>
<organism evidence="2 3">
    <name type="scientific">Prauserella oleivorans</name>
    <dbReference type="NCBI Taxonomy" id="1478153"/>
    <lineage>
        <taxon>Bacteria</taxon>
        <taxon>Bacillati</taxon>
        <taxon>Actinomycetota</taxon>
        <taxon>Actinomycetes</taxon>
        <taxon>Pseudonocardiales</taxon>
        <taxon>Pseudonocardiaceae</taxon>
        <taxon>Prauserella</taxon>
    </lineage>
</organism>
<evidence type="ECO:0000256" key="1">
    <source>
        <dbReference type="SAM" id="MobiDB-lite"/>
    </source>
</evidence>
<evidence type="ECO:0000313" key="3">
    <source>
        <dbReference type="Proteomes" id="UP001597478"/>
    </source>
</evidence>
<gene>
    <name evidence="2" type="ORF">ACFS2C_23310</name>
</gene>
<dbReference type="Proteomes" id="UP001597478">
    <property type="component" value="Unassembled WGS sequence"/>
</dbReference>
<dbReference type="EMBL" id="JBHUOF010000047">
    <property type="protein sequence ID" value="MFD2802322.1"/>
    <property type="molecule type" value="Genomic_DNA"/>
</dbReference>
<name>A0ABW5WEU4_9PSEU</name>
<reference evidence="3" key="1">
    <citation type="journal article" date="2019" name="Int. J. Syst. Evol. Microbiol.">
        <title>The Global Catalogue of Microorganisms (GCM) 10K type strain sequencing project: providing services to taxonomists for standard genome sequencing and annotation.</title>
        <authorList>
            <consortium name="The Broad Institute Genomics Platform"/>
            <consortium name="The Broad Institute Genome Sequencing Center for Infectious Disease"/>
            <person name="Wu L."/>
            <person name="Ma J."/>
        </authorList>
    </citation>
    <scope>NUCLEOTIDE SEQUENCE [LARGE SCALE GENOMIC DNA]</scope>
    <source>
        <strain evidence="3">IBRC-M 10906</strain>
    </source>
</reference>
<proteinExistence type="predicted"/>
<feature type="region of interest" description="Disordered" evidence="1">
    <location>
        <begin position="26"/>
        <end position="45"/>
    </location>
</feature>
<comment type="caution">
    <text evidence="2">The sequence shown here is derived from an EMBL/GenBank/DDBJ whole genome shotgun (WGS) entry which is preliminary data.</text>
</comment>
<evidence type="ECO:0000313" key="2">
    <source>
        <dbReference type="EMBL" id="MFD2802322.1"/>
    </source>
</evidence>
<keyword evidence="3" id="KW-1185">Reference proteome</keyword>
<dbReference type="RefSeq" id="WP_377394591.1">
    <property type="nucleotide sequence ID" value="NZ_JBHSAN010000053.1"/>
</dbReference>
<protein>
    <submittedName>
        <fullName evidence="2">Uncharacterized protein</fullName>
    </submittedName>
</protein>